<dbReference type="InterPro" id="IPR056948">
    <property type="entry name" value="PNGaseA_N"/>
</dbReference>
<evidence type="ECO:0000313" key="3">
    <source>
        <dbReference type="EMBL" id="RYO84759.1"/>
    </source>
</evidence>
<gene>
    <name evidence="3" type="ORF">DL762_005481</name>
</gene>
<name>A0ABY0H4Q9_9PEZI</name>
<reference evidence="3 4" key="1">
    <citation type="submission" date="2018-06" db="EMBL/GenBank/DDBJ databases">
        <title>Complete Genomes of Monosporascus.</title>
        <authorList>
            <person name="Robinson A.J."/>
            <person name="Natvig D.O."/>
        </authorList>
    </citation>
    <scope>NUCLEOTIDE SEQUENCE [LARGE SCALE GENOMIC DNA]</scope>
    <source>
        <strain evidence="3 4">CBS 609.92</strain>
    </source>
</reference>
<proteinExistence type="predicted"/>
<dbReference type="EMBL" id="QJNS01000154">
    <property type="protein sequence ID" value="RYO84759.1"/>
    <property type="molecule type" value="Genomic_DNA"/>
</dbReference>
<feature type="chain" id="PRO_5045620586" description="Peptide N-acetyl-beta-D-glucosaminyl asparaginase amidase A N-terminal domain-containing protein" evidence="1">
    <location>
        <begin position="16"/>
        <end position="620"/>
    </location>
</feature>
<feature type="domain" description="Peptide N-acetyl-beta-D-glucosaminyl asparaginase amidase A N-terminal" evidence="2">
    <location>
        <begin position="91"/>
        <end position="389"/>
    </location>
</feature>
<sequence length="620" mass="67290">MRSILAVALVASAWAHPDVKCPPLAVGGKATNESHPFAKYKVLALETESTSTTSTVPGITSPPLECFQVAEPVPTFSELTLGEDGASVIGEPSCTVVLMEHSFANSYGHPFVVKGRQYDRTGVMYLGDTEVWRTSTAEPTPYGIRWAWLKDMTPFLSLWKEPQIIIFDLENIVNDIYTGILNTTLTATFFKGPAQAGRQAPADLIIPITERTGSAGEPSQFTFPEQNATNTVSFPRNVNRAVFSVDVKGQGYEEFWWSNVPQSAVHTFEDEYGTYPGYSPWREVQILIDGQLAGVSWPFPVIYTGGVVPHLHRPIVGIQAFDLREQEIDITPWLPLLCNGNAHSFTIKVVGLLDDGASSATLSSTTESSWYVTGKIFLWLDDEGSITSGIMGSASTGNPSIEFSQSITQNSSGGNETLDYDIVVSRSFSISSIVVTQHGQGTAKWSQSLSYSNIGRVYAKGYGNLNTFNITGSAEAIGPGITYSTSYSYPLFCNTSAMYAPEGNLTLWAVLDQGLNLEVMGDAVFPTGLAAFATDYSPEYQGSVLSTWRNSTADYYRPADNSYSTGVGQTRQVFSFSGLTGGDAVTSAPMRLYYRDVSAYNDTITDDHVELTEGAGGYLK</sequence>
<keyword evidence="1" id="KW-0732">Signal</keyword>
<protein>
    <recommendedName>
        <fullName evidence="2">Peptide N-acetyl-beta-D-glucosaminyl asparaginase amidase A N-terminal domain-containing protein</fullName>
    </recommendedName>
</protein>
<dbReference type="Proteomes" id="UP000294003">
    <property type="component" value="Unassembled WGS sequence"/>
</dbReference>
<organism evidence="3 4">
    <name type="scientific">Monosporascus cannonballus</name>
    <dbReference type="NCBI Taxonomy" id="155416"/>
    <lineage>
        <taxon>Eukaryota</taxon>
        <taxon>Fungi</taxon>
        <taxon>Dikarya</taxon>
        <taxon>Ascomycota</taxon>
        <taxon>Pezizomycotina</taxon>
        <taxon>Sordariomycetes</taxon>
        <taxon>Xylariomycetidae</taxon>
        <taxon>Xylariales</taxon>
        <taxon>Xylariales incertae sedis</taxon>
        <taxon>Monosporascus</taxon>
    </lineage>
</organism>
<keyword evidence="4" id="KW-1185">Reference proteome</keyword>
<evidence type="ECO:0000256" key="1">
    <source>
        <dbReference type="SAM" id="SignalP"/>
    </source>
</evidence>
<evidence type="ECO:0000259" key="2">
    <source>
        <dbReference type="Pfam" id="PF12222"/>
    </source>
</evidence>
<dbReference type="InterPro" id="IPR021102">
    <property type="entry name" value="PNGase_A"/>
</dbReference>
<dbReference type="Pfam" id="PF25156">
    <property type="entry name" value="PNGase_A_C"/>
    <property type="match status" value="1"/>
</dbReference>
<feature type="signal peptide" evidence="1">
    <location>
        <begin position="1"/>
        <end position="15"/>
    </location>
</feature>
<comment type="caution">
    <text evidence="3">The sequence shown here is derived from an EMBL/GenBank/DDBJ whole genome shotgun (WGS) entry which is preliminary data.</text>
</comment>
<dbReference type="Pfam" id="PF12222">
    <property type="entry name" value="PNGaseA"/>
    <property type="match status" value="1"/>
</dbReference>
<accession>A0ABY0H4Q9</accession>
<dbReference type="PANTHER" id="PTHR31104">
    <property type="entry name" value="PEPTIDE-N4-(N-ACETYL-BETA-GLUCOSAMINYL)ASPARAGINE AMIDASE A PROTEIN"/>
    <property type="match status" value="1"/>
</dbReference>
<evidence type="ECO:0000313" key="4">
    <source>
        <dbReference type="Proteomes" id="UP000294003"/>
    </source>
</evidence>